<reference evidence="1" key="1">
    <citation type="submission" date="2013-05" db="EMBL/GenBank/DDBJ databases">
        <title>Draft genome sequences of six wheat associated Fusarium spp. isolates.</title>
        <authorList>
            <person name="Moolhuijzen P.M."/>
            <person name="Manners J.M."/>
            <person name="Wilcox S."/>
            <person name="Bellgard M.I."/>
            <person name="Gardiner D.M."/>
        </authorList>
    </citation>
    <scope>NUCLEOTIDE SEQUENCE</scope>
    <source>
        <strain evidence="1">CS3487</strain>
        <strain evidence="1">CS3487</strain>
    </source>
</reference>
<proteinExistence type="predicted"/>
<protein>
    <submittedName>
        <fullName evidence="1">WGS project CBME000000000 data, contig CS3487_c001761</fullName>
    </submittedName>
</protein>
<organism evidence="1">
    <name type="scientific">Fusarium pseudograminearum CS3487</name>
    <dbReference type="NCBI Taxonomy" id="1318458"/>
    <lineage>
        <taxon>Eukaryota</taxon>
        <taxon>Fungi</taxon>
        <taxon>Dikarya</taxon>
        <taxon>Ascomycota</taxon>
        <taxon>Pezizomycotina</taxon>
        <taxon>Sordariomycetes</taxon>
        <taxon>Hypocreomycetidae</taxon>
        <taxon>Hypocreales</taxon>
        <taxon>Nectriaceae</taxon>
        <taxon>Fusarium</taxon>
    </lineage>
</organism>
<name>A0A096PEI8_FUSPS</name>
<evidence type="ECO:0000313" key="1">
    <source>
        <dbReference type="EMBL" id="CEG03086.1"/>
    </source>
</evidence>
<accession>A0A096PEI8</accession>
<gene>
    <name evidence="1" type="ORF">BN848_0111980</name>
</gene>
<dbReference type="EMBL" id="CBME010001755">
    <property type="protein sequence ID" value="CEG03086.1"/>
    <property type="molecule type" value="Genomic_DNA"/>
</dbReference>
<sequence>MELLNTERPSRTFRKRLSQRQAWYPYELRYEEYTKRMEDGISISFDDSPNSKFYRSGSTVKGTVKLQYQGFSSISIGLICESSARRDYSYEIWHRLLDLDMSIDKSALPDPDYTIPFSFVIPDHHEACSHEVDDAQTRHLHSYLPPTITGLNRDSKRAMLPEGVRIDYTIIVTLWWNTYKHREIERPIHVLPRFVEHPFPAIPNGIQTFKMRATQQLKSGFFLGSTGQITLSVDPPKTLALAVGGGSLPPIDITGLLNLEFLKGKPVLPQSYTFSAKLESQTWSQPVPMQQLPHIQEAKNCHSVSEVLARNTEMSLFWERSVSEVTNTAASPSAKGFSAQIKASIPAFSKPERVFLPTFYSCLIARTYLLHFTIIIASVPLRLVLPLQLSVENEESIGQCESSGTEVSRSDTL</sequence>
<comment type="caution">
    <text evidence="1">The sequence shown here is derived from an EMBL/GenBank/DDBJ whole genome shotgun (WGS) entry which is preliminary data.</text>
</comment>
<dbReference type="AlphaFoldDB" id="A0A096PEI8"/>